<dbReference type="STRING" id="136857.CTEST_08665"/>
<keyword evidence="3" id="KW-1185">Reference proteome</keyword>
<reference evidence="3" key="2">
    <citation type="submission" date="2015-05" db="EMBL/GenBank/DDBJ databases">
        <title>Complete genome sequence of Corynebacterium testudinoris DSM 44614, recovered from necrotic lesions in the mouth of a tortoise.</title>
        <authorList>
            <person name="Ruckert C."/>
            <person name="Albersmeier A."/>
            <person name="Winkler A."/>
            <person name="Tauch A."/>
        </authorList>
    </citation>
    <scope>NUCLEOTIDE SEQUENCE [LARGE SCALE GENOMIC DNA]</scope>
    <source>
        <strain evidence="3">DSM 44614</strain>
    </source>
</reference>
<reference evidence="2 3" key="1">
    <citation type="journal article" date="2015" name="Genome Announc.">
        <title>Complete Genome Sequence of the Type Strain Corynebacterium testudinoris DSM 44614, Recovered from Necrotic Lesions in the Mouth of a Tortoise.</title>
        <authorList>
            <person name="Ruckert C."/>
            <person name="Kriete M."/>
            <person name="Jaenicke S."/>
            <person name="Winkler A."/>
            <person name="Tauch A."/>
        </authorList>
    </citation>
    <scope>NUCLEOTIDE SEQUENCE [LARGE SCALE GENOMIC DNA]</scope>
    <source>
        <strain evidence="2 3">DSM 44614</strain>
    </source>
</reference>
<dbReference type="NCBIfam" id="TIGR02234">
    <property type="entry name" value="trp_oprn_chp"/>
    <property type="match status" value="1"/>
</dbReference>
<dbReference type="InterPro" id="IPR011746">
    <property type="entry name" value="Trp_synth-assoc_CHP"/>
</dbReference>
<gene>
    <name evidence="2" type="ORF">CTEST_08665</name>
</gene>
<dbReference type="OrthoDB" id="4372702at2"/>
<accession>A0A0G3HB72</accession>
<proteinExistence type="predicted"/>
<sequence>MASLLLGLGAIFLWIGSRFTWITADTFDDKSGAATLGIPGAAWSNETTAVALLLAAACLAGFALRRLGRRIVGIIAAIAAIGGSWTPLTLLAGSPDGERARTILTSGAASQRADTTILISEWAEVTNLTVHPTGVIITMVGCAIALFGGIILAMRPGVDTAKLNKYERKQDREAKIVDDLETTPDSGRVMWDALDADIDPTENDGPNTPRR</sequence>
<evidence type="ECO:0000313" key="3">
    <source>
        <dbReference type="Proteomes" id="UP000035540"/>
    </source>
</evidence>
<organism evidence="2 3">
    <name type="scientific">Corynebacterium testudinoris</name>
    <dbReference type="NCBI Taxonomy" id="136857"/>
    <lineage>
        <taxon>Bacteria</taxon>
        <taxon>Bacillati</taxon>
        <taxon>Actinomycetota</taxon>
        <taxon>Actinomycetes</taxon>
        <taxon>Mycobacteriales</taxon>
        <taxon>Corynebacteriaceae</taxon>
        <taxon>Corynebacterium</taxon>
    </lineage>
</organism>
<dbReference type="Proteomes" id="UP000035540">
    <property type="component" value="Chromosome"/>
</dbReference>
<keyword evidence="1" id="KW-1133">Transmembrane helix</keyword>
<dbReference type="KEGG" id="cted:CTEST_08665"/>
<feature type="transmembrane region" description="Helical" evidence="1">
    <location>
        <begin position="71"/>
        <end position="92"/>
    </location>
</feature>
<keyword evidence="1" id="KW-0472">Membrane</keyword>
<dbReference type="Pfam" id="PF09534">
    <property type="entry name" value="Trp_oprn_chp"/>
    <property type="match status" value="1"/>
</dbReference>
<feature type="transmembrane region" description="Helical" evidence="1">
    <location>
        <begin position="135"/>
        <end position="154"/>
    </location>
</feature>
<evidence type="ECO:0000313" key="2">
    <source>
        <dbReference type="EMBL" id="AKK09163.1"/>
    </source>
</evidence>
<name>A0A0G3HB72_9CORY</name>
<keyword evidence="1" id="KW-0812">Transmembrane</keyword>
<dbReference type="InterPro" id="IPR019051">
    <property type="entry name" value="Trp_biosyn_TM_oprn/chp"/>
</dbReference>
<dbReference type="EMBL" id="CP011545">
    <property type="protein sequence ID" value="AKK09163.1"/>
    <property type="molecule type" value="Genomic_DNA"/>
</dbReference>
<protein>
    <submittedName>
        <fullName evidence="2">Trp region conserved putative membrane protein</fullName>
    </submittedName>
</protein>
<dbReference type="AlphaFoldDB" id="A0A0G3HB72"/>
<dbReference type="PATRIC" id="fig|136857.5.peg.1722"/>
<evidence type="ECO:0000256" key="1">
    <source>
        <dbReference type="SAM" id="Phobius"/>
    </source>
</evidence>
<feature type="transmembrane region" description="Helical" evidence="1">
    <location>
        <begin position="48"/>
        <end position="64"/>
    </location>
</feature>